<dbReference type="EMBL" id="JAVRBK010000003">
    <property type="protein sequence ID" value="KAK5646940.1"/>
    <property type="molecule type" value="Genomic_DNA"/>
</dbReference>
<evidence type="ECO:0000256" key="6">
    <source>
        <dbReference type="ARBA" id="ARBA00022989"/>
    </source>
</evidence>
<feature type="transmembrane region" description="Helical" evidence="12">
    <location>
        <begin position="264"/>
        <end position="283"/>
    </location>
</feature>
<evidence type="ECO:0000256" key="3">
    <source>
        <dbReference type="ARBA" id="ARBA00022448"/>
    </source>
</evidence>
<evidence type="ECO:0000256" key="1">
    <source>
        <dbReference type="ARBA" id="ARBA00004651"/>
    </source>
</evidence>
<dbReference type="PANTHER" id="PTHR42985:SF5">
    <property type="entry name" value="FI02094P-RELATED"/>
    <property type="match status" value="1"/>
</dbReference>
<evidence type="ECO:0000256" key="11">
    <source>
        <dbReference type="RuleBase" id="RU362091"/>
    </source>
</evidence>
<dbReference type="Pfam" id="PF00474">
    <property type="entry name" value="SSF"/>
    <property type="match status" value="1"/>
</dbReference>
<comment type="similarity">
    <text evidence="2 11">Belongs to the sodium:solute symporter (SSF) (TC 2.A.21) family.</text>
</comment>
<comment type="caution">
    <text evidence="13">The sequence shown here is derived from an EMBL/GenBank/DDBJ whole genome shotgun (WGS) entry which is preliminary data.</text>
</comment>
<evidence type="ECO:0000256" key="4">
    <source>
        <dbReference type="ARBA" id="ARBA00022475"/>
    </source>
</evidence>
<evidence type="ECO:0000313" key="13">
    <source>
        <dbReference type="EMBL" id="KAK5646940.1"/>
    </source>
</evidence>
<feature type="transmembrane region" description="Helical" evidence="12">
    <location>
        <begin position="151"/>
        <end position="174"/>
    </location>
</feature>
<name>A0AAN7ZHH6_9COLE</name>
<feature type="transmembrane region" description="Helical" evidence="12">
    <location>
        <begin position="218"/>
        <end position="242"/>
    </location>
</feature>
<proteinExistence type="inferred from homology"/>
<evidence type="ECO:0000256" key="9">
    <source>
        <dbReference type="ARBA" id="ARBA00023136"/>
    </source>
</evidence>
<dbReference type="GO" id="GO:0015293">
    <property type="term" value="F:symporter activity"/>
    <property type="evidence" value="ECO:0007669"/>
    <property type="project" value="TreeGrafter"/>
</dbReference>
<keyword evidence="10" id="KW-0739">Sodium transport</keyword>
<keyword evidence="14" id="KW-1185">Reference proteome</keyword>
<evidence type="ECO:0000256" key="8">
    <source>
        <dbReference type="ARBA" id="ARBA00023065"/>
    </source>
</evidence>
<dbReference type="PROSITE" id="PS50283">
    <property type="entry name" value="NA_SOLUT_SYMP_3"/>
    <property type="match status" value="1"/>
</dbReference>
<evidence type="ECO:0000256" key="12">
    <source>
        <dbReference type="SAM" id="Phobius"/>
    </source>
</evidence>
<evidence type="ECO:0000256" key="2">
    <source>
        <dbReference type="ARBA" id="ARBA00006434"/>
    </source>
</evidence>
<evidence type="ECO:0000256" key="10">
    <source>
        <dbReference type="ARBA" id="ARBA00023201"/>
    </source>
</evidence>
<dbReference type="InterPro" id="IPR038377">
    <property type="entry name" value="Na/Glc_symporter_sf"/>
</dbReference>
<reference evidence="13 14" key="1">
    <citation type="journal article" date="2024" name="Insects">
        <title>An Improved Chromosome-Level Genome Assembly of the Firefly Pyrocoelia pectoralis.</title>
        <authorList>
            <person name="Fu X."/>
            <person name="Meyer-Rochow V.B."/>
            <person name="Ballantyne L."/>
            <person name="Zhu X."/>
        </authorList>
    </citation>
    <scope>NUCLEOTIDE SEQUENCE [LARGE SCALE GENOMIC DNA]</scope>
    <source>
        <strain evidence="13">XCY_ONT2</strain>
    </source>
</reference>
<dbReference type="InterPro" id="IPR051163">
    <property type="entry name" value="Sodium:Solute_Symporter_SSF"/>
</dbReference>
<feature type="transmembrane region" description="Helical" evidence="12">
    <location>
        <begin position="304"/>
        <end position="329"/>
    </location>
</feature>
<accession>A0AAN7ZHH6</accession>
<evidence type="ECO:0000256" key="5">
    <source>
        <dbReference type="ARBA" id="ARBA00022692"/>
    </source>
</evidence>
<dbReference type="CDD" id="cd11492">
    <property type="entry name" value="SLC5sbd_NIS-SMVT"/>
    <property type="match status" value="1"/>
</dbReference>
<evidence type="ECO:0000313" key="14">
    <source>
        <dbReference type="Proteomes" id="UP001329430"/>
    </source>
</evidence>
<comment type="subcellular location">
    <subcellularLocation>
        <location evidence="1">Cell membrane</location>
        <topology evidence="1">Multi-pass membrane protein</topology>
    </subcellularLocation>
</comment>
<feature type="transmembrane region" description="Helical" evidence="12">
    <location>
        <begin position="79"/>
        <end position="98"/>
    </location>
</feature>
<feature type="transmembrane region" description="Helical" evidence="12">
    <location>
        <begin position="408"/>
        <end position="428"/>
    </location>
</feature>
<keyword evidence="3" id="KW-0813">Transport</keyword>
<keyword evidence="8" id="KW-0406">Ion transport</keyword>
<keyword evidence="7" id="KW-0915">Sodium</keyword>
<feature type="transmembrane region" description="Helical" evidence="12">
    <location>
        <begin position="40"/>
        <end position="59"/>
    </location>
</feature>
<feature type="transmembrane region" description="Helical" evidence="12">
    <location>
        <begin position="186"/>
        <end position="206"/>
    </location>
</feature>
<dbReference type="NCBIfam" id="TIGR00813">
    <property type="entry name" value="sss"/>
    <property type="match status" value="1"/>
</dbReference>
<dbReference type="Proteomes" id="UP001329430">
    <property type="component" value="Chromosome 3"/>
</dbReference>
<organism evidence="13 14">
    <name type="scientific">Pyrocoelia pectoralis</name>
    <dbReference type="NCBI Taxonomy" id="417401"/>
    <lineage>
        <taxon>Eukaryota</taxon>
        <taxon>Metazoa</taxon>
        <taxon>Ecdysozoa</taxon>
        <taxon>Arthropoda</taxon>
        <taxon>Hexapoda</taxon>
        <taxon>Insecta</taxon>
        <taxon>Pterygota</taxon>
        <taxon>Neoptera</taxon>
        <taxon>Endopterygota</taxon>
        <taxon>Coleoptera</taxon>
        <taxon>Polyphaga</taxon>
        <taxon>Elateriformia</taxon>
        <taxon>Elateroidea</taxon>
        <taxon>Lampyridae</taxon>
        <taxon>Lampyrinae</taxon>
        <taxon>Pyrocoelia</taxon>
    </lineage>
</organism>
<keyword evidence="5 12" id="KW-0812">Transmembrane</keyword>
<dbReference type="GO" id="GO:0005886">
    <property type="term" value="C:plasma membrane"/>
    <property type="evidence" value="ECO:0007669"/>
    <property type="project" value="UniProtKB-SubCell"/>
</dbReference>
<feature type="transmembrane region" description="Helical" evidence="12">
    <location>
        <begin position="110"/>
        <end position="130"/>
    </location>
</feature>
<evidence type="ECO:0008006" key="15">
    <source>
        <dbReference type="Google" id="ProtNLM"/>
    </source>
</evidence>
<keyword evidence="6 12" id="KW-1133">Transmembrane helix</keyword>
<evidence type="ECO:0000256" key="7">
    <source>
        <dbReference type="ARBA" id="ARBA00023053"/>
    </source>
</evidence>
<protein>
    <recommendedName>
        <fullName evidence="15">Sodium-coupled monocarboxylate transporter 1</fullName>
    </recommendedName>
</protein>
<dbReference type="Gene3D" id="1.20.1730.10">
    <property type="entry name" value="Sodium/glucose cotransporter"/>
    <property type="match status" value="1"/>
</dbReference>
<gene>
    <name evidence="13" type="ORF">RI129_005404</name>
</gene>
<keyword evidence="4" id="KW-1003">Cell membrane</keyword>
<dbReference type="AlphaFoldDB" id="A0AAN7ZHH6"/>
<keyword evidence="9 12" id="KW-0472">Membrane</keyword>
<sequence>MTEVIDESVLITVDQGEKIITSVGVAEIGAAMQKFGWPDYVVFVFMLFICVMIGFYFGFVKSSDSVQDYLMGGRNMKIFPIAMSLIASFISGISLLGIPTEIYVYGIQYLYILGGVILMALIFQTIYLPVFHNLHITSTYEYLEMRFDKKIRLFGSVLFSIGIITWLPIVIYVPALAFNQVTGVNVHLITPIVCIICVFYTTMGGLKAVVWTDVTQTIIMFGAMLLITIKGSYDVGGVFVVLERNWYSDRIEGPNFDLDPLSRHTVWALVLGGSVYWLQCSAVNQNMVQRYLSLPSFKSARRALWCFVLGIFALLILCSYSGLLIFATYHKCDPLTTMLAREKDQLLPLLVMEVLGDYPGLPGLFVAGVFSAALSSLSTGLNSMAAVVLEDFCKPLFVHKLTETHTNILMKTTIVVLGVVCVGLVFVVEKLGAGIAVNNKYWCNNRGTFSGVVWNGSSSTLDNTKGCYDWRRVWFSFYVMAVYNRTNGNCNRRSALS</sequence>
<dbReference type="GO" id="GO:0006814">
    <property type="term" value="P:sodium ion transport"/>
    <property type="evidence" value="ECO:0007669"/>
    <property type="project" value="UniProtKB-KW"/>
</dbReference>
<dbReference type="PANTHER" id="PTHR42985">
    <property type="entry name" value="SODIUM-COUPLED MONOCARBOXYLATE TRANSPORTER"/>
    <property type="match status" value="1"/>
</dbReference>
<dbReference type="InterPro" id="IPR001734">
    <property type="entry name" value="Na/solute_symporter"/>
</dbReference>